<dbReference type="InterPro" id="IPR037119">
    <property type="entry name" value="Haem_oxidase_HugZ-like_sf"/>
</dbReference>
<dbReference type="AlphaFoldDB" id="A0A2M8Q6E9"/>
<reference evidence="2 3" key="1">
    <citation type="submission" date="2017-11" db="EMBL/GenBank/DDBJ databases">
        <title>Evolution of Phototrophy in the Chloroflexi Phylum Driven by Horizontal Gene Transfer.</title>
        <authorList>
            <person name="Ward L.M."/>
            <person name="Hemp J."/>
            <person name="Shih P.M."/>
            <person name="Mcglynn S.E."/>
            <person name="Fischer W."/>
        </authorList>
    </citation>
    <scope>NUCLEOTIDE SEQUENCE [LARGE SCALE GENOMIC DNA]</scope>
    <source>
        <strain evidence="2">JP3_7</strain>
    </source>
</reference>
<feature type="non-terminal residue" evidence="2">
    <location>
        <position position="83"/>
    </location>
</feature>
<name>A0A2M8Q6E9_9CHLR</name>
<dbReference type="Proteomes" id="UP000230790">
    <property type="component" value="Unassembled WGS sequence"/>
</dbReference>
<gene>
    <name evidence="2" type="ORF">CUN48_19250</name>
</gene>
<accession>A0A2M8Q6E9</accession>
<feature type="domain" description="DUF2470" evidence="1">
    <location>
        <begin position="3"/>
        <end position="60"/>
    </location>
</feature>
<organism evidence="2 3">
    <name type="scientific">Candidatus Thermofonsia Clade 3 bacterium</name>
    <dbReference type="NCBI Taxonomy" id="2364212"/>
    <lineage>
        <taxon>Bacteria</taxon>
        <taxon>Bacillati</taxon>
        <taxon>Chloroflexota</taxon>
        <taxon>Candidatus Thermofontia</taxon>
        <taxon>Candidatus Thermofonsia Clade 3</taxon>
    </lineage>
</organism>
<protein>
    <recommendedName>
        <fullName evidence="1">DUF2470 domain-containing protein</fullName>
    </recommendedName>
</protein>
<proteinExistence type="predicted"/>
<dbReference type="EMBL" id="PGTN01001165">
    <property type="protein sequence ID" value="PJF45366.1"/>
    <property type="molecule type" value="Genomic_DNA"/>
</dbReference>
<dbReference type="Gene3D" id="3.20.180.10">
    <property type="entry name" value="PNP-oxidase-like"/>
    <property type="match status" value="1"/>
</dbReference>
<evidence type="ECO:0000313" key="3">
    <source>
        <dbReference type="Proteomes" id="UP000230790"/>
    </source>
</evidence>
<evidence type="ECO:0000259" key="1">
    <source>
        <dbReference type="Pfam" id="PF10615"/>
    </source>
</evidence>
<sequence>MAGHHLNLLDHARGLAGFDWAEDAEIIALDRHGFDLRATGQGKQVTARIAFDPLLTEPGSRQAGPTEAGCISDAPVRKVLSFS</sequence>
<evidence type="ECO:0000313" key="2">
    <source>
        <dbReference type="EMBL" id="PJF45366.1"/>
    </source>
</evidence>
<comment type="caution">
    <text evidence="2">The sequence shown here is derived from an EMBL/GenBank/DDBJ whole genome shotgun (WGS) entry which is preliminary data.</text>
</comment>
<dbReference type="InterPro" id="IPR019595">
    <property type="entry name" value="DUF2470"/>
</dbReference>
<dbReference type="Pfam" id="PF10615">
    <property type="entry name" value="DUF2470"/>
    <property type="match status" value="1"/>
</dbReference>